<evidence type="ECO:0000313" key="2">
    <source>
        <dbReference type="Proteomes" id="UP000724584"/>
    </source>
</evidence>
<sequence length="410" mass="45171">MNRSIEQTLLSLLPTHNSDLPEPLTQLASSLLAQSRNRASILKAEEEVARLYACANLACDRLKISLNLPPIDPRPPIPPRIYKRLYNHLDKILPPTASTPSRRTPGETALGSGRTRTPTSKLRAQQQQQHDHNTSPLANKSRTPTTTTTTTTTTTATTPITRKEKHPPQKEKSLADLRNHNQPHKPTPSRSQKDPLPPWIRPTLRHLLTTLGPSHIGPVVASAVESVLAPRGKPTTDAWARANAAAVLGALYLFVWRGVVWPAGEGVERERYVGMRRGVAGGIGGVRDQGVVEIEGGDDDGVWEGWKAVGVAELDAAAVRGRRHGWFEMGWVSGVQDLVDREAARVEEEEEEEAGRGGGGDGDGDGEVVQIRRADTMFQERYDYLGDRKRKAYAEWKEGVLKKIKELEAR</sequence>
<proteinExistence type="predicted"/>
<evidence type="ECO:0000313" key="1">
    <source>
        <dbReference type="EMBL" id="KAH6613490.1"/>
    </source>
</evidence>
<comment type="caution">
    <text evidence="1">The sequence shown here is derived from an EMBL/GenBank/DDBJ whole genome shotgun (WGS) entry which is preliminary data.</text>
</comment>
<name>A0ACB7NU64_9PEZI</name>
<protein>
    <submittedName>
        <fullName evidence="1">Origin recognition complex subunit 6-domain-containing protein</fullName>
    </submittedName>
</protein>
<dbReference type="Proteomes" id="UP000724584">
    <property type="component" value="Unassembled WGS sequence"/>
</dbReference>
<reference evidence="1 2" key="1">
    <citation type="journal article" date="2021" name="Nat. Commun.">
        <title>Genetic determinants of endophytism in the Arabidopsis root mycobiome.</title>
        <authorList>
            <person name="Mesny F."/>
            <person name="Miyauchi S."/>
            <person name="Thiergart T."/>
            <person name="Pickel B."/>
            <person name="Atanasova L."/>
            <person name="Karlsson M."/>
            <person name="Huettel B."/>
            <person name="Barry K.W."/>
            <person name="Haridas S."/>
            <person name="Chen C."/>
            <person name="Bauer D."/>
            <person name="Andreopoulos W."/>
            <person name="Pangilinan J."/>
            <person name="LaButti K."/>
            <person name="Riley R."/>
            <person name="Lipzen A."/>
            <person name="Clum A."/>
            <person name="Drula E."/>
            <person name="Henrissat B."/>
            <person name="Kohler A."/>
            <person name="Grigoriev I.V."/>
            <person name="Martin F.M."/>
            <person name="Hacquard S."/>
        </authorList>
    </citation>
    <scope>NUCLEOTIDE SEQUENCE [LARGE SCALE GENOMIC DNA]</scope>
    <source>
        <strain evidence="1 2">MPI-SDFR-AT-0079</strain>
    </source>
</reference>
<dbReference type="EMBL" id="JAGIZQ010000008">
    <property type="protein sequence ID" value="KAH6613490.1"/>
    <property type="molecule type" value="Genomic_DNA"/>
</dbReference>
<keyword evidence="2" id="KW-1185">Reference proteome</keyword>
<accession>A0ACB7NU64</accession>
<gene>
    <name evidence="1" type="ORF">F5144DRAFT_661697</name>
</gene>
<organism evidence="1 2">
    <name type="scientific">Chaetomium tenue</name>
    <dbReference type="NCBI Taxonomy" id="1854479"/>
    <lineage>
        <taxon>Eukaryota</taxon>
        <taxon>Fungi</taxon>
        <taxon>Dikarya</taxon>
        <taxon>Ascomycota</taxon>
        <taxon>Pezizomycotina</taxon>
        <taxon>Sordariomycetes</taxon>
        <taxon>Sordariomycetidae</taxon>
        <taxon>Sordariales</taxon>
        <taxon>Chaetomiaceae</taxon>
        <taxon>Chaetomium</taxon>
    </lineage>
</organism>